<dbReference type="EMBL" id="CP007155">
    <property type="protein sequence ID" value="AHI00698.1"/>
    <property type="molecule type" value="Genomic_DNA"/>
</dbReference>
<dbReference type="HOGENOM" id="CLU_2409438_0_0_11"/>
<dbReference type="Proteomes" id="UP000019225">
    <property type="component" value="Chromosome"/>
</dbReference>
<keyword evidence="1" id="KW-1133">Transmembrane helix</keyword>
<sequence>MVVVGGGVVVVVVGGVVVVVVGFGELSVGGFGIGLPPSLGGSLGWCGLDEVVVVELGLLVEVFELDVLVALALVVPLAEVSPSGVCVLPSGR</sequence>
<dbReference type="STRING" id="1449976.KALB_7340"/>
<organism evidence="2 3">
    <name type="scientific">Kutzneria albida DSM 43870</name>
    <dbReference type="NCBI Taxonomy" id="1449976"/>
    <lineage>
        <taxon>Bacteria</taxon>
        <taxon>Bacillati</taxon>
        <taxon>Actinomycetota</taxon>
        <taxon>Actinomycetes</taxon>
        <taxon>Pseudonocardiales</taxon>
        <taxon>Pseudonocardiaceae</taxon>
        <taxon>Kutzneria</taxon>
    </lineage>
</organism>
<gene>
    <name evidence="2" type="ORF">KALB_7340</name>
</gene>
<keyword evidence="1" id="KW-0472">Membrane</keyword>
<proteinExistence type="predicted"/>
<keyword evidence="1" id="KW-0812">Transmembrane</keyword>
<feature type="transmembrane region" description="Helical" evidence="1">
    <location>
        <begin position="6"/>
        <end position="28"/>
    </location>
</feature>
<protein>
    <submittedName>
        <fullName evidence="2">Uncharacterized protein</fullName>
    </submittedName>
</protein>
<name>W5WIN3_9PSEU</name>
<keyword evidence="3" id="KW-1185">Reference proteome</keyword>
<reference evidence="2 3" key="1">
    <citation type="journal article" date="2014" name="BMC Genomics">
        <title>Complete genome sequence of producer of the glycopeptide antibiotic Aculeximycin Kutzneria albida DSM 43870T, a representative of minor genus of Pseudonocardiaceae.</title>
        <authorList>
            <person name="Rebets Y."/>
            <person name="Tokovenko B."/>
            <person name="Lushchyk I."/>
            <person name="Ruckert C."/>
            <person name="Zaburannyi N."/>
            <person name="Bechthold A."/>
            <person name="Kalinowski J."/>
            <person name="Luzhetskyy A."/>
        </authorList>
    </citation>
    <scope>NUCLEOTIDE SEQUENCE [LARGE SCALE GENOMIC DNA]</scope>
    <source>
        <strain evidence="2">DSM 43870</strain>
    </source>
</reference>
<dbReference type="AlphaFoldDB" id="W5WIN3"/>
<dbReference type="KEGG" id="kal:KALB_7340"/>
<evidence type="ECO:0000313" key="3">
    <source>
        <dbReference type="Proteomes" id="UP000019225"/>
    </source>
</evidence>
<evidence type="ECO:0000256" key="1">
    <source>
        <dbReference type="SAM" id="Phobius"/>
    </source>
</evidence>
<evidence type="ECO:0000313" key="2">
    <source>
        <dbReference type="EMBL" id="AHI00698.1"/>
    </source>
</evidence>
<accession>W5WIN3</accession>